<dbReference type="eggNOG" id="COG4463">
    <property type="taxonomic scope" value="Bacteria"/>
</dbReference>
<dbReference type="Pfam" id="PF05848">
    <property type="entry name" value="CtsR"/>
    <property type="match status" value="1"/>
</dbReference>
<feature type="domain" description="CtsR C-terminal dimerization" evidence="2">
    <location>
        <begin position="85"/>
        <end position="151"/>
    </location>
</feature>
<reference evidence="3 4" key="1">
    <citation type="submission" date="2009-02" db="EMBL/GenBank/DDBJ databases">
        <title>Sequencing of the draft genome and assembly of Dethiobacter alkaliphilus AHT 1.</title>
        <authorList>
            <consortium name="US DOE Joint Genome Institute (JGI-PGF)"/>
            <person name="Lucas S."/>
            <person name="Copeland A."/>
            <person name="Lapidus A."/>
            <person name="Glavina del Rio T."/>
            <person name="Dalin E."/>
            <person name="Tice H."/>
            <person name="Bruce D."/>
            <person name="Goodwin L."/>
            <person name="Pitluck S."/>
            <person name="Larimer F."/>
            <person name="Land M.L."/>
            <person name="Hauser L."/>
            <person name="Muyzer G."/>
        </authorList>
    </citation>
    <scope>NUCLEOTIDE SEQUENCE [LARGE SCALE GENOMIC DNA]</scope>
    <source>
        <strain evidence="3 4">AHT 1</strain>
    </source>
</reference>
<dbReference type="STRING" id="555088.DealDRAFT_1112"/>
<evidence type="ECO:0000259" key="1">
    <source>
        <dbReference type="Pfam" id="PF05848"/>
    </source>
</evidence>
<evidence type="ECO:0000313" key="3">
    <source>
        <dbReference type="EMBL" id="EEG78235.1"/>
    </source>
</evidence>
<name>C0GF53_DETAL</name>
<dbReference type="InterPro" id="IPR041902">
    <property type="entry name" value="CtsR_N_sf"/>
</dbReference>
<proteinExistence type="predicted"/>
<dbReference type="InterPro" id="IPR041908">
    <property type="entry name" value="CtsR_C_sf"/>
</dbReference>
<dbReference type="InterPro" id="IPR040465">
    <property type="entry name" value="CtsR_N"/>
</dbReference>
<dbReference type="Pfam" id="PF17727">
    <property type="entry name" value="CtsR_C"/>
    <property type="match status" value="1"/>
</dbReference>
<keyword evidence="4" id="KW-1185">Reference proteome</keyword>
<sequence>MSVMSNLANNIESYLKRLLDASPNAAIIIQRKELAARFQCVPSQINYVLSTRFTSERGFVVESRRGGGGYLQIRRIDLDRAKVSRLLEILREMPGESFSAQDADDFISRLMEARLVTRREGLLMKAVTVHDRGDGELFQSLRTLMLTRMLEVLLRES</sequence>
<dbReference type="InterPro" id="IPR041473">
    <property type="entry name" value="CtsR_C"/>
</dbReference>
<dbReference type="AlphaFoldDB" id="C0GF53"/>
<dbReference type="EMBL" id="ACJM01000004">
    <property type="protein sequence ID" value="EEG78235.1"/>
    <property type="molecule type" value="Genomic_DNA"/>
</dbReference>
<protein>
    <submittedName>
        <fullName evidence="3">Transcriptional repressor, CtsR</fullName>
    </submittedName>
</protein>
<gene>
    <name evidence="3" type="ORF">DealDRAFT_1112</name>
</gene>
<evidence type="ECO:0000259" key="2">
    <source>
        <dbReference type="Pfam" id="PF17727"/>
    </source>
</evidence>
<dbReference type="Gene3D" id="3.30.56.130">
    <property type="entry name" value="Transcriptional regulator CtsR, winged HTH domain"/>
    <property type="match status" value="1"/>
</dbReference>
<evidence type="ECO:0000313" key="4">
    <source>
        <dbReference type="Proteomes" id="UP000006443"/>
    </source>
</evidence>
<organism evidence="3 4">
    <name type="scientific">Dethiobacter alkaliphilus AHT 1</name>
    <dbReference type="NCBI Taxonomy" id="555088"/>
    <lineage>
        <taxon>Bacteria</taxon>
        <taxon>Bacillati</taxon>
        <taxon>Bacillota</taxon>
        <taxon>Dethiobacteria</taxon>
        <taxon>Dethiobacterales</taxon>
        <taxon>Dethiobacteraceae</taxon>
        <taxon>Dethiobacter</taxon>
    </lineage>
</organism>
<accession>C0GF53</accession>
<feature type="domain" description="CtsR N-terminal HTH" evidence="1">
    <location>
        <begin position="6"/>
        <end position="76"/>
    </location>
</feature>
<dbReference type="Gene3D" id="1.10.1200.150">
    <property type="entry name" value="Transcriptional regulator CtsR, C-terminal domain"/>
    <property type="match status" value="1"/>
</dbReference>
<dbReference type="Proteomes" id="UP000006443">
    <property type="component" value="Unassembled WGS sequence"/>
</dbReference>
<comment type="caution">
    <text evidence="3">The sequence shown here is derived from an EMBL/GenBank/DDBJ whole genome shotgun (WGS) entry which is preliminary data.</text>
</comment>